<dbReference type="STRING" id="564198.BST17_08065"/>
<dbReference type="OrthoDB" id="3212118at2"/>
<evidence type="ECO:0000313" key="2">
    <source>
        <dbReference type="Proteomes" id="UP000192366"/>
    </source>
</evidence>
<dbReference type="Gene3D" id="2.30.110.10">
    <property type="entry name" value="Electron Transport, Fmn-binding Protein, Chain A"/>
    <property type="match status" value="1"/>
</dbReference>
<reference evidence="1 2" key="1">
    <citation type="submission" date="2017-02" db="EMBL/GenBank/DDBJ databases">
        <title>The new phylogeny of genus Mycobacterium.</title>
        <authorList>
            <person name="Tortoli E."/>
            <person name="Trovato A."/>
            <person name="Cirillo D.M."/>
        </authorList>
    </citation>
    <scope>NUCLEOTIDE SEQUENCE [LARGE SCALE GENOMIC DNA]</scope>
    <source>
        <strain evidence="1 2">DSM 45578</strain>
    </source>
</reference>
<dbReference type="Proteomes" id="UP000192366">
    <property type="component" value="Unassembled WGS sequence"/>
</dbReference>
<evidence type="ECO:0000313" key="1">
    <source>
        <dbReference type="EMBL" id="ORA05717.1"/>
    </source>
</evidence>
<accession>A0A1W9Z0C6</accession>
<dbReference type="EMBL" id="MVHJ01000005">
    <property type="protein sequence ID" value="ORA05717.1"/>
    <property type="molecule type" value="Genomic_DNA"/>
</dbReference>
<gene>
    <name evidence="1" type="ORF">BST17_08065</name>
</gene>
<dbReference type="AlphaFoldDB" id="A0A1W9Z0C6"/>
<proteinExistence type="predicted"/>
<organism evidence="1 2">
    <name type="scientific">Mycolicibacterium bacteremicum</name>
    <name type="common">Mycobacterium bacteremicum</name>
    <dbReference type="NCBI Taxonomy" id="564198"/>
    <lineage>
        <taxon>Bacteria</taxon>
        <taxon>Bacillati</taxon>
        <taxon>Actinomycetota</taxon>
        <taxon>Actinomycetes</taxon>
        <taxon>Mycobacteriales</taxon>
        <taxon>Mycobacteriaceae</taxon>
        <taxon>Mycolicibacterium</taxon>
    </lineage>
</organism>
<dbReference type="InterPro" id="IPR024747">
    <property type="entry name" value="Pyridox_Oxase-rel"/>
</dbReference>
<name>A0A1W9Z0C6_MYCBA</name>
<dbReference type="SUPFAM" id="SSF50475">
    <property type="entry name" value="FMN-binding split barrel"/>
    <property type="match status" value="1"/>
</dbReference>
<keyword evidence="2" id="KW-1185">Reference proteome</keyword>
<dbReference type="Pfam" id="PF12900">
    <property type="entry name" value="Pyridox_ox_2"/>
    <property type="match status" value="1"/>
</dbReference>
<comment type="caution">
    <text evidence="1">The sequence shown here is derived from an EMBL/GenBank/DDBJ whole genome shotgun (WGS) entry which is preliminary data.</text>
</comment>
<sequence>MSHTQQLEVLNRRQCLDRLQQVRVGRLVFTEDALPAIQPVNFRIWRDDVVIRVAGGPKLAAATDHHVVAFEADELDPDLRSGWSVTVVGTAEPITEVDDLVAVAGTFIEPWVRGRREHFVRIRTDRMTGRQFLEDAVPAYRP</sequence>
<protein>
    <submittedName>
        <fullName evidence="1">Pyridoxamine 5'-phosphate oxidase</fullName>
    </submittedName>
</protein>
<dbReference type="InterPro" id="IPR012349">
    <property type="entry name" value="Split_barrel_FMN-bd"/>
</dbReference>
<dbReference type="RefSeq" id="WP_083056901.1">
    <property type="nucleotide sequence ID" value="NZ_JACKVM010000014.1"/>
</dbReference>